<dbReference type="FunFam" id="3.60.130.10:FF:000001">
    <property type="entry name" value="Trimethyllysine dioxygenase, mitochondrial"/>
    <property type="match status" value="1"/>
</dbReference>
<keyword evidence="10" id="KW-0408">Iron</keyword>
<dbReference type="PRINTS" id="PR00080">
    <property type="entry name" value="SDRFAMILY"/>
</dbReference>
<dbReference type="Pfam" id="PF02668">
    <property type="entry name" value="TauD"/>
    <property type="match status" value="1"/>
</dbReference>
<comment type="caution">
    <text evidence="12">The sequence shown here is derived from an EMBL/GenBank/DDBJ whole genome shotgun (WGS) entry which is preliminary data.</text>
</comment>
<dbReference type="NCBIfam" id="TIGR02410">
    <property type="entry name" value="carnitine_TMLD"/>
    <property type="match status" value="1"/>
</dbReference>
<keyword evidence="13" id="KW-1185">Reference proteome</keyword>
<comment type="cofactor">
    <cofactor evidence="1">
        <name>Fe(2+)</name>
        <dbReference type="ChEBI" id="CHEBI:29033"/>
    </cofactor>
</comment>
<dbReference type="STRING" id="2004952.A0A2C5ZBE9"/>
<dbReference type="InterPro" id="IPR003819">
    <property type="entry name" value="TauD/TfdA-like"/>
</dbReference>
<evidence type="ECO:0000256" key="9">
    <source>
        <dbReference type="ARBA" id="ARBA00023002"/>
    </source>
</evidence>
<name>A0A2C5ZBE9_9HYPO</name>
<keyword evidence="8" id="KW-0223">Dioxygenase</keyword>
<evidence type="ECO:0000256" key="7">
    <source>
        <dbReference type="ARBA" id="ARBA00022873"/>
    </source>
</evidence>
<comment type="similarity">
    <text evidence="4">Belongs to the gamma-BBH/TMLD family.</text>
</comment>
<dbReference type="SUPFAM" id="SSF51197">
    <property type="entry name" value="Clavaminate synthase-like"/>
    <property type="match status" value="1"/>
</dbReference>
<dbReference type="EMBL" id="NJES01000133">
    <property type="protein sequence ID" value="PHH77110.1"/>
    <property type="molecule type" value="Genomic_DNA"/>
</dbReference>
<dbReference type="AlphaFoldDB" id="A0A2C5ZBE9"/>
<dbReference type="Gene3D" id="3.60.130.10">
    <property type="entry name" value="Clavaminate synthase-like"/>
    <property type="match status" value="1"/>
</dbReference>
<dbReference type="SUPFAM" id="SSF51735">
    <property type="entry name" value="NAD(P)-binding Rossmann-fold domains"/>
    <property type="match status" value="1"/>
</dbReference>
<evidence type="ECO:0000313" key="13">
    <source>
        <dbReference type="Proteomes" id="UP000226431"/>
    </source>
</evidence>
<dbReference type="InterPro" id="IPR002347">
    <property type="entry name" value="SDR_fam"/>
</dbReference>
<dbReference type="InterPro" id="IPR020904">
    <property type="entry name" value="Sc_DH/Rdtase_CS"/>
</dbReference>
<dbReference type="InterPro" id="IPR012776">
    <property type="entry name" value="Trimethyllysine_dOase"/>
</dbReference>
<accession>A0A2C5ZBE9</accession>
<proteinExistence type="inferred from homology"/>
<dbReference type="InterPro" id="IPR042098">
    <property type="entry name" value="TauD-like_sf"/>
</dbReference>
<reference evidence="12 13" key="1">
    <citation type="submission" date="2017-06" db="EMBL/GenBank/DDBJ databases">
        <title>Ant-infecting Ophiocordyceps genomes reveal a high diversity of potential behavioral manipulation genes and a possible major role for enterotoxins.</title>
        <authorList>
            <person name="De Bekker C."/>
            <person name="Evans H.C."/>
            <person name="Brachmann A."/>
            <person name="Hughes D.P."/>
        </authorList>
    </citation>
    <scope>NUCLEOTIDE SEQUENCE [LARGE SCALE GENOMIC DNA]</scope>
    <source>
        <strain evidence="12 13">Map16</strain>
    </source>
</reference>
<sequence>MELLKEDDEGFTIRWPDAHVSRYTWKWLALHIPGMKENKFAPKYTTKLWNLDLMQGKTPEVGYDQVMDKSSMAGMADLTGNIRKYGFCFVTGTPVCPEATKELIETIGPIRQTHYGGFYDFRADMAKADSAYSNEALDLHTDTTYFTEPAGIQAFHLLSHTPPSSVSDEPEDNKLGGETLLADGFFIAHRLRLERPDSFYTLRKVPVPWHSSGNPDVAVVPDQPYPVITTHQGFFHQIRWNMADRGTMPLDVNHIMFFRAMRHWDFIMRRWNNQLRFQLEPGKVLLFDNWRILHGRTAFVGDRRMCGAYIQRDDFISKWKLTHYDREEVIDANTTQLVGAGMVDKAFVRDNTGIPEGDRVFPLFSLKGRTAIVSGAGAGIGLAVAQALAEAGANVAIWYNSNKQAVAEAEKIEKEFGVKCKAYQVDVVSPEDVERAVDDIVGEFNGRLDIVVANSGIGWPNGAFIDGSAETARKVMAVNVDGVMWCAKAAGKHFRRQKKEGTTLDGKPLDNFLTGSFIATASISGIIVNVPQMQAVYNASKAAVVQFCKSLAVEWTGFSRVNTVSPGYMITEMIDHVSPAMRELWRDGIVMGREGRVKELKGAYLYLASDAASYTTGVDLVVDGGYSVP</sequence>
<dbReference type="PROSITE" id="PS00061">
    <property type="entry name" value="ADH_SHORT"/>
    <property type="match status" value="1"/>
</dbReference>
<dbReference type="Pfam" id="PF13561">
    <property type="entry name" value="adh_short_C2"/>
    <property type="match status" value="1"/>
</dbReference>
<keyword evidence="5" id="KW-0479">Metal-binding</keyword>
<feature type="domain" description="TauD/TfdA-like" evidence="11">
    <location>
        <begin position="63"/>
        <end position="309"/>
    </location>
</feature>
<dbReference type="GO" id="GO:0050353">
    <property type="term" value="F:trimethyllysine dioxygenase activity"/>
    <property type="evidence" value="ECO:0007669"/>
    <property type="project" value="InterPro"/>
</dbReference>
<evidence type="ECO:0000256" key="2">
    <source>
        <dbReference type="ARBA" id="ARBA00001961"/>
    </source>
</evidence>
<comment type="cofactor">
    <cofactor evidence="2">
        <name>L-ascorbate</name>
        <dbReference type="ChEBI" id="CHEBI:38290"/>
    </cofactor>
</comment>
<gene>
    <name evidence="12" type="ORF">CDD80_934</name>
</gene>
<evidence type="ECO:0000256" key="1">
    <source>
        <dbReference type="ARBA" id="ARBA00001954"/>
    </source>
</evidence>
<dbReference type="GO" id="GO:0050664">
    <property type="term" value="F:oxidoreductase activity, acting on NAD(P)H, oxygen as acceptor"/>
    <property type="evidence" value="ECO:0007669"/>
    <property type="project" value="TreeGrafter"/>
</dbReference>
<evidence type="ECO:0000256" key="6">
    <source>
        <dbReference type="ARBA" id="ARBA00022857"/>
    </source>
</evidence>
<dbReference type="GO" id="GO:0050085">
    <property type="term" value="F:mannitol 2-dehydrogenase (NADP+) activity"/>
    <property type="evidence" value="ECO:0007669"/>
    <property type="project" value="UniProtKB-ARBA"/>
</dbReference>
<dbReference type="GO" id="GO:0045329">
    <property type="term" value="P:carnitine biosynthetic process"/>
    <property type="evidence" value="ECO:0007669"/>
    <property type="project" value="UniProtKB-UniPathway"/>
</dbReference>
<comment type="similarity">
    <text evidence="3">Belongs to the short-chain dehydrogenases/reductases (SDR) family.</text>
</comment>
<evidence type="ECO:0000256" key="5">
    <source>
        <dbReference type="ARBA" id="ARBA00022723"/>
    </source>
</evidence>
<evidence type="ECO:0000259" key="11">
    <source>
        <dbReference type="Pfam" id="PF02668"/>
    </source>
</evidence>
<dbReference type="UniPathway" id="UPA00118"/>
<organism evidence="12 13">
    <name type="scientific">Ophiocordyceps camponoti-rufipedis</name>
    <dbReference type="NCBI Taxonomy" id="2004952"/>
    <lineage>
        <taxon>Eukaryota</taxon>
        <taxon>Fungi</taxon>
        <taxon>Dikarya</taxon>
        <taxon>Ascomycota</taxon>
        <taxon>Pezizomycotina</taxon>
        <taxon>Sordariomycetes</taxon>
        <taxon>Hypocreomycetidae</taxon>
        <taxon>Hypocreales</taxon>
        <taxon>Ophiocordycipitaceae</taxon>
        <taxon>Ophiocordyceps</taxon>
    </lineage>
</organism>
<evidence type="ECO:0000256" key="4">
    <source>
        <dbReference type="ARBA" id="ARBA00008654"/>
    </source>
</evidence>
<keyword evidence="6" id="KW-0521">NADP</keyword>
<keyword evidence="9" id="KW-0560">Oxidoreductase</keyword>
<evidence type="ECO:0000313" key="12">
    <source>
        <dbReference type="EMBL" id="PHH77110.1"/>
    </source>
</evidence>
<dbReference type="GO" id="GO:0005506">
    <property type="term" value="F:iron ion binding"/>
    <property type="evidence" value="ECO:0007669"/>
    <property type="project" value="InterPro"/>
</dbReference>
<dbReference type="PRINTS" id="PR00081">
    <property type="entry name" value="GDHRDH"/>
</dbReference>
<protein>
    <recommendedName>
        <fullName evidence="11">TauD/TfdA-like domain-containing protein</fullName>
    </recommendedName>
</protein>
<dbReference type="Gene3D" id="3.40.50.720">
    <property type="entry name" value="NAD(P)-binding Rossmann-like Domain"/>
    <property type="match status" value="1"/>
</dbReference>
<evidence type="ECO:0000256" key="8">
    <source>
        <dbReference type="ARBA" id="ARBA00022964"/>
    </source>
</evidence>
<dbReference type="InterPro" id="IPR036291">
    <property type="entry name" value="NAD(P)-bd_dom_sf"/>
</dbReference>
<evidence type="ECO:0000256" key="10">
    <source>
        <dbReference type="ARBA" id="ARBA00023004"/>
    </source>
</evidence>
<dbReference type="CDD" id="cd05352">
    <property type="entry name" value="MDH-like_SDR_c"/>
    <property type="match status" value="1"/>
</dbReference>
<dbReference type="Proteomes" id="UP000226431">
    <property type="component" value="Unassembled WGS sequence"/>
</dbReference>
<evidence type="ECO:0000256" key="3">
    <source>
        <dbReference type="ARBA" id="ARBA00006484"/>
    </source>
</evidence>
<dbReference type="PANTHER" id="PTHR43008:SF13">
    <property type="entry name" value="L-XYLULOSE REDUCTASE-RELATED"/>
    <property type="match status" value="1"/>
</dbReference>
<dbReference type="CDD" id="cd00250">
    <property type="entry name" value="CAS_like"/>
    <property type="match status" value="1"/>
</dbReference>
<dbReference type="OrthoDB" id="408743at2759"/>
<keyword evidence="7" id="KW-0124">Carnitine biosynthesis</keyword>
<dbReference type="GO" id="GO:0019594">
    <property type="term" value="P:mannitol metabolic process"/>
    <property type="evidence" value="ECO:0007669"/>
    <property type="project" value="UniProtKB-ARBA"/>
</dbReference>
<dbReference type="PANTHER" id="PTHR43008">
    <property type="entry name" value="BENZIL REDUCTASE"/>
    <property type="match status" value="1"/>
</dbReference>
<dbReference type="FunFam" id="3.40.50.720:FF:000090">
    <property type="entry name" value="NADP-dependent mannitol dehydrogenase"/>
    <property type="match status" value="1"/>
</dbReference>